<organism evidence="1 2">
    <name type="scientific">Papaver atlanticum</name>
    <dbReference type="NCBI Taxonomy" id="357466"/>
    <lineage>
        <taxon>Eukaryota</taxon>
        <taxon>Viridiplantae</taxon>
        <taxon>Streptophyta</taxon>
        <taxon>Embryophyta</taxon>
        <taxon>Tracheophyta</taxon>
        <taxon>Spermatophyta</taxon>
        <taxon>Magnoliopsida</taxon>
        <taxon>Ranunculales</taxon>
        <taxon>Papaveraceae</taxon>
        <taxon>Papaveroideae</taxon>
        <taxon>Papaver</taxon>
    </lineage>
</organism>
<sequence length="78" mass="9333">METNMGIEEGWRIIEMEISKLINILQGIPDESPRYDFIYSTVYALCLKKSLPEKFPNDEFEVLYKRYRGVYNEYLISK</sequence>
<proteinExistence type="predicted"/>
<name>A0AAD4S9I8_9MAGN</name>
<evidence type="ECO:0000313" key="2">
    <source>
        <dbReference type="Proteomes" id="UP001202328"/>
    </source>
</evidence>
<dbReference type="EMBL" id="JAJJMB010012308">
    <property type="protein sequence ID" value="KAI3878402.1"/>
    <property type="molecule type" value="Genomic_DNA"/>
</dbReference>
<dbReference type="AlphaFoldDB" id="A0AAD4S9I8"/>
<dbReference type="Gene3D" id="1.20.1310.10">
    <property type="entry name" value="Cullin Repeats"/>
    <property type="match status" value="1"/>
</dbReference>
<gene>
    <name evidence="1" type="ORF">MKW98_001817</name>
</gene>
<comment type="caution">
    <text evidence="1">The sequence shown here is derived from an EMBL/GenBank/DDBJ whole genome shotgun (WGS) entry which is preliminary data.</text>
</comment>
<evidence type="ECO:0000313" key="1">
    <source>
        <dbReference type="EMBL" id="KAI3878402.1"/>
    </source>
</evidence>
<keyword evidence="2" id="KW-1185">Reference proteome</keyword>
<feature type="non-terminal residue" evidence="1">
    <location>
        <position position="78"/>
    </location>
</feature>
<dbReference type="Proteomes" id="UP001202328">
    <property type="component" value="Unassembled WGS sequence"/>
</dbReference>
<protein>
    <submittedName>
        <fullName evidence="1">Uncharacterized protein</fullName>
    </submittedName>
</protein>
<accession>A0AAD4S9I8</accession>
<reference evidence="1" key="1">
    <citation type="submission" date="2022-04" db="EMBL/GenBank/DDBJ databases">
        <title>A functionally conserved STORR gene fusion in Papaver species that diverged 16.8 million years ago.</title>
        <authorList>
            <person name="Catania T."/>
        </authorList>
    </citation>
    <scope>NUCLEOTIDE SEQUENCE</scope>
    <source>
        <strain evidence="1">S-188037</strain>
    </source>
</reference>